<keyword evidence="2" id="KW-1133">Transmembrane helix</keyword>
<evidence type="ECO:0000313" key="4">
    <source>
        <dbReference type="Proteomes" id="UP000786811"/>
    </source>
</evidence>
<feature type="coiled-coil region" evidence="1">
    <location>
        <begin position="182"/>
        <end position="211"/>
    </location>
</feature>
<comment type="caution">
    <text evidence="3">The sequence shown here is derived from an EMBL/GenBank/DDBJ whole genome shotgun (WGS) entry which is preliminary data.</text>
</comment>
<keyword evidence="2" id="KW-0812">Transmembrane</keyword>
<dbReference type="AlphaFoldDB" id="A0A8J2HMR5"/>
<dbReference type="PANTHER" id="PTHR10974:SF9">
    <property type="entry name" value="DUF229 DOMAIN CONTAINING PROTEIN-RELATED"/>
    <property type="match status" value="1"/>
</dbReference>
<evidence type="ECO:0000256" key="1">
    <source>
        <dbReference type="SAM" id="Coils"/>
    </source>
</evidence>
<feature type="transmembrane region" description="Helical" evidence="2">
    <location>
        <begin position="21"/>
        <end position="39"/>
    </location>
</feature>
<dbReference type="SUPFAM" id="SSF53649">
    <property type="entry name" value="Alkaline phosphatase-like"/>
    <property type="match status" value="1"/>
</dbReference>
<dbReference type="OrthoDB" id="413313at2759"/>
<organism evidence="3 4">
    <name type="scientific">Cotesia congregata</name>
    <name type="common">Parasitoid wasp</name>
    <name type="synonym">Apanteles congregatus</name>
    <dbReference type="NCBI Taxonomy" id="51543"/>
    <lineage>
        <taxon>Eukaryota</taxon>
        <taxon>Metazoa</taxon>
        <taxon>Ecdysozoa</taxon>
        <taxon>Arthropoda</taxon>
        <taxon>Hexapoda</taxon>
        <taxon>Insecta</taxon>
        <taxon>Pterygota</taxon>
        <taxon>Neoptera</taxon>
        <taxon>Endopterygota</taxon>
        <taxon>Hymenoptera</taxon>
        <taxon>Apocrita</taxon>
        <taxon>Ichneumonoidea</taxon>
        <taxon>Braconidae</taxon>
        <taxon>Microgastrinae</taxon>
        <taxon>Cotesia</taxon>
    </lineage>
</organism>
<keyword evidence="4" id="KW-1185">Reference proteome</keyword>
<dbReference type="Proteomes" id="UP000786811">
    <property type="component" value="Unassembled WGS sequence"/>
</dbReference>
<keyword evidence="2" id="KW-0472">Membrane</keyword>
<dbReference type="CDD" id="cd16021">
    <property type="entry name" value="ALP_like"/>
    <property type="match status" value="1"/>
</dbReference>
<dbReference type="InterPro" id="IPR017850">
    <property type="entry name" value="Alkaline_phosphatase_core_sf"/>
</dbReference>
<dbReference type="FunFam" id="3.40.720.10:FF:000017">
    <property type="entry name" value="Predicted protein"/>
    <property type="match status" value="1"/>
</dbReference>
<evidence type="ECO:0000256" key="2">
    <source>
        <dbReference type="SAM" id="Phobius"/>
    </source>
</evidence>
<dbReference type="Gene3D" id="3.40.720.10">
    <property type="entry name" value="Alkaline Phosphatase, subunit A"/>
    <property type="match status" value="1"/>
</dbReference>
<dbReference type="PANTHER" id="PTHR10974">
    <property type="entry name" value="FI08016P-RELATED"/>
    <property type="match status" value="1"/>
</dbReference>
<dbReference type="EMBL" id="CAJNRD030001124">
    <property type="protein sequence ID" value="CAG5108935.1"/>
    <property type="molecule type" value="Genomic_DNA"/>
</dbReference>
<gene>
    <name evidence="3" type="ORF">HICCMSTLAB_LOCUS13571</name>
</gene>
<dbReference type="GO" id="GO:0005615">
    <property type="term" value="C:extracellular space"/>
    <property type="evidence" value="ECO:0007669"/>
    <property type="project" value="TreeGrafter"/>
</dbReference>
<name>A0A8J2HMR5_COTCN</name>
<accession>A0A8J2HMR5</accession>
<sequence length="823" mass="95886">MESSKMFNILRVVFNYYKKNFKSISLLVLCFYLVFFVYFKLFIINSDFDAEFDSVSNDRVFERVEVEVKSNNFREKGIFGKFYGVKVSNSSIEKVEEKDGYEGVGSEDISKSDDNEVKNIFKKEERNKIKFSDFVKEKILKKKKEGENKSEFNDFEDQNIIQKKEEDKIFKKEKQRENKSEFDNFEDQNIIQKKEEEEEEEEEKIDENKYIVSNSKCRLLDQNPWDESIKKYIEPREFESCASTNPLLSSISRGIDGNFSIVINEEIAYEHYNNLINCCWSSIAQIKEKKPTVNNNIEFNVSECQDFKDQVQIPVGVELVKVVCRSFENLNKKIFTPDYQNIHVVLNSTKFKSRFKDDNLNDKNENKKISVLMLGIESLSRSNFIRSFPKTEKFIRNTGWTSLEGYNKIGESSYSNIMAVLSGLNGSSSSIYYKSEGQPYLDDFPFIWKDFKQAGYVTAFGEDVGNSNTFNFEQTGFVDPSTDYYPRSYIVATEKFLKQKNKKNNKYCSGPELSFERILNYALDFAVTFLNKPYFGFFWSNSVTHNDINAASSLDSHLLEKLESLEQHGVFNNTLVILFSDQGMHWGEIRNTSVGWYEERLPFVYLRVPETFKNSNNNYKYNTRDIIQALKMNERRLTSPYDLHETLRDILECAGGKSSYRSDCSTCQSLFKFVPDERGCEDVGVSPHWCACSEFTPHSSESKIAIKGAQNFLSYVEEIVKDYEDEDGRLCAKLELKKINRFDEIRLKNNNTGIRKFFYQIQVTPGNAVYEFTIDLDENKNFQVSEHEISRINSYKHVADCISVISHKKYCYCSNLLQSSNVK</sequence>
<dbReference type="Pfam" id="PF02995">
    <property type="entry name" value="DUF229"/>
    <property type="match status" value="1"/>
</dbReference>
<proteinExistence type="predicted"/>
<keyword evidence="1" id="KW-0175">Coiled coil</keyword>
<evidence type="ECO:0000313" key="3">
    <source>
        <dbReference type="EMBL" id="CAG5108935.1"/>
    </source>
</evidence>
<protein>
    <submittedName>
        <fullName evidence="3">Uncharacterized protein</fullName>
    </submittedName>
</protein>
<dbReference type="InterPro" id="IPR004245">
    <property type="entry name" value="DUF229"/>
</dbReference>
<reference evidence="3" key="1">
    <citation type="submission" date="2021-04" db="EMBL/GenBank/DDBJ databases">
        <authorList>
            <person name="Chebbi M.A.C M."/>
        </authorList>
    </citation>
    <scope>NUCLEOTIDE SEQUENCE</scope>
</reference>